<evidence type="ECO:0000259" key="1">
    <source>
        <dbReference type="Pfam" id="PF06628"/>
    </source>
</evidence>
<comment type="caution">
    <text evidence="2">The sequence shown here is derived from an EMBL/GenBank/DDBJ whole genome shotgun (WGS) entry which is preliminary data.</text>
</comment>
<organism evidence="2 3">
    <name type="scientific">Aromia moschata</name>
    <dbReference type="NCBI Taxonomy" id="1265417"/>
    <lineage>
        <taxon>Eukaryota</taxon>
        <taxon>Metazoa</taxon>
        <taxon>Ecdysozoa</taxon>
        <taxon>Arthropoda</taxon>
        <taxon>Hexapoda</taxon>
        <taxon>Insecta</taxon>
        <taxon>Pterygota</taxon>
        <taxon>Neoptera</taxon>
        <taxon>Endopterygota</taxon>
        <taxon>Coleoptera</taxon>
        <taxon>Polyphaga</taxon>
        <taxon>Cucujiformia</taxon>
        <taxon>Chrysomeloidea</taxon>
        <taxon>Cerambycidae</taxon>
        <taxon>Cerambycinae</taxon>
        <taxon>Callichromatini</taxon>
        <taxon>Aromia</taxon>
    </lineage>
</organism>
<dbReference type="Proteomes" id="UP001162162">
    <property type="component" value="Unassembled WGS sequence"/>
</dbReference>
<evidence type="ECO:0000313" key="3">
    <source>
        <dbReference type="Proteomes" id="UP001162162"/>
    </source>
</evidence>
<accession>A0AAV8YBT0</accession>
<keyword evidence="3" id="KW-1185">Reference proteome</keyword>
<feature type="domain" description="Catalase immune-responsive" evidence="1">
    <location>
        <begin position="12"/>
        <end position="70"/>
    </location>
</feature>
<dbReference type="InterPro" id="IPR020835">
    <property type="entry name" value="Catalase_sf"/>
</dbReference>
<dbReference type="GO" id="GO:0020037">
    <property type="term" value="F:heme binding"/>
    <property type="evidence" value="ECO:0007669"/>
    <property type="project" value="InterPro"/>
</dbReference>
<dbReference type="SUPFAM" id="SSF56634">
    <property type="entry name" value="Heme-dependent catalase-like"/>
    <property type="match status" value="1"/>
</dbReference>
<sequence length="80" mass="9133">MFQDTTRETRTTSQARVFYQKTLDKEAKDRLISNIVGHLSGRLRISIQERAIKNFSQVDAILGTRIEEGLKLIKPTKASL</sequence>
<dbReference type="Gene3D" id="1.20.1370.60">
    <property type="match status" value="1"/>
</dbReference>
<dbReference type="Pfam" id="PF06628">
    <property type="entry name" value="Catalase-rel"/>
    <property type="match status" value="1"/>
</dbReference>
<evidence type="ECO:0000313" key="2">
    <source>
        <dbReference type="EMBL" id="KAJ8948346.1"/>
    </source>
</evidence>
<reference evidence="2" key="1">
    <citation type="journal article" date="2023" name="Insect Mol. Biol.">
        <title>Genome sequencing provides insights into the evolution of gene families encoding plant cell wall-degrading enzymes in longhorned beetles.</title>
        <authorList>
            <person name="Shin N.R."/>
            <person name="Okamura Y."/>
            <person name="Kirsch R."/>
            <person name="Pauchet Y."/>
        </authorList>
    </citation>
    <scope>NUCLEOTIDE SEQUENCE</scope>
    <source>
        <strain evidence="2">AMC_N1</strain>
    </source>
</reference>
<proteinExistence type="predicted"/>
<name>A0AAV8YBT0_9CUCU</name>
<protein>
    <recommendedName>
        <fullName evidence="1">Catalase immune-responsive domain-containing protein</fullName>
    </recommendedName>
</protein>
<dbReference type="EMBL" id="JAPWTK010000138">
    <property type="protein sequence ID" value="KAJ8948346.1"/>
    <property type="molecule type" value="Genomic_DNA"/>
</dbReference>
<dbReference type="AlphaFoldDB" id="A0AAV8YBT0"/>
<gene>
    <name evidence="2" type="ORF">NQ318_019331</name>
</gene>
<dbReference type="InterPro" id="IPR010582">
    <property type="entry name" value="Catalase_immune_responsive"/>
</dbReference>